<evidence type="ECO:0000313" key="15">
    <source>
        <dbReference type="Proteomes" id="UP000463470"/>
    </source>
</evidence>
<dbReference type="Gene3D" id="3.30.565.10">
    <property type="entry name" value="Histidine kinase-like ATPase, C-terminal domain"/>
    <property type="match status" value="1"/>
</dbReference>
<evidence type="ECO:0000256" key="7">
    <source>
        <dbReference type="ARBA" id="ARBA00022777"/>
    </source>
</evidence>
<dbReference type="InterPro" id="IPR003660">
    <property type="entry name" value="HAMP_dom"/>
</dbReference>
<dbReference type="InterPro" id="IPR050428">
    <property type="entry name" value="TCS_sensor_his_kinase"/>
</dbReference>
<evidence type="ECO:0000256" key="9">
    <source>
        <dbReference type="ARBA" id="ARBA00023012"/>
    </source>
</evidence>
<evidence type="ECO:0000259" key="13">
    <source>
        <dbReference type="PROSITE" id="PS50885"/>
    </source>
</evidence>
<evidence type="ECO:0000256" key="11">
    <source>
        <dbReference type="SAM" id="Phobius"/>
    </source>
</evidence>
<sequence>MRLQTKLGLAFAAVATGAIIAAVLLANLSVRQNFEQYVHQRHYAYYEQIANNLIRNYEQTNAFSPASLDFFGRQALQEGYRLRLESDTGDLIWESPAPVKHGLSPDESQWDFHRTDLYAGNRFLGALYLLYPKAELTFAAAERTFLGQLYRGFALAALTAGLLALLVSMLMGRYLLIPITLMRDVAVRLRAGDLTPAINLDRRDEIGDLALAMNHLTESLRQQEELRKNLTADVAHELRTPLSTLQGYLEAFRDGVWSPTPERLDACHQQTIRLKNLVSDLESLASAEAGLAYNLAPLDFSDLVAKVCESMRPRIENKGLTFELSIGEDITVQGDAQRLTQLIVNLVENAIKFNRPAGQVTVNVKKSSPPDTTAPADTKSQLETKKWVVLHVSDKGTGIASIDVPYVFERFFRGDKSRTRLTGGSGIGLAIVKAIAVAHGGYASIAETSERGTTVEIALPILVCRPGTQE</sequence>
<name>A0A845KXH7_9FIRM</name>
<reference evidence="14 15" key="1">
    <citation type="submission" date="2020-01" db="EMBL/GenBank/DDBJ databases">
        <title>Whole-genome sequence of Heliobacterium undosum DSM 13378.</title>
        <authorList>
            <person name="Kyndt J.A."/>
            <person name="Meyer T.E."/>
        </authorList>
    </citation>
    <scope>NUCLEOTIDE SEQUENCE [LARGE SCALE GENOMIC DNA]</scope>
    <source>
        <strain evidence="14 15">DSM 13378</strain>
    </source>
</reference>
<dbReference type="PROSITE" id="PS50109">
    <property type="entry name" value="HIS_KIN"/>
    <property type="match status" value="1"/>
</dbReference>
<evidence type="ECO:0000256" key="6">
    <source>
        <dbReference type="ARBA" id="ARBA00022692"/>
    </source>
</evidence>
<dbReference type="SUPFAM" id="SSF47384">
    <property type="entry name" value="Homodimeric domain of signal transducing histidine kinase"/>
    <property type="match status" value="1"/>
</dbReference>
<proteinExistence type="predicted"/>
<keyword evidence="6 11" id="KW-0812">Transmembrane</keyword>
<dbReference type="SUPFAM" id="SSF55874">
    <property type="entry name" value="ATPase domain of HSP90 chaperone/DNA topoisomerase II/histidine kinase"/>
    <property type="match status" value="1"/>
</dbReference>
<keyword evidence="5" id="KW-0808">Transferase</keyword>
<dbReference type="Proteomes" id="UP000463470">
    <property type="component" value="Unassembled WGS sequence"/>
</dbReference>
<dbReference type="Gene3D" id="1.10.287.130">
    <property type="match status" value="1"/>
</dbReference>
<dbReference type="InterPro" id="IPR003594">
    <property type="entry name" value="HATPase_dom"/>
</dbReference>
<organism evidence="14 15">
    <name type="scientific">Heliomicrobium undosum</name>
    <dbReference type="NCBI Taxonomy" id="121734"/>
    <lineage>
        <taxon>Bacteria</taxon>
        <taxon>Bacillati</taxon>
        <taxon>Bacillota</taxon>
        <taxon>Clostridia</taxon>
        <taxon>Eubacteriales</taxon>
        <taxon>Heliobacteriaceae</taxon>
        <taxon>Heliomicrobium</taxon>
    </lineage>
</organism>
<accession>A0A845KXH7</accession>
<dbReference type="InterPro" id="IPR004358">
    <property type="entry name" value="Sig_transdc_His_kin-like_C"/>
</dbReference>
<evidence type="ECO:0000256" key="1">
    <source>
        <dbReference type="ARBA" id="ARBA00000085"/>
    </source>
</evidence>
<dbReference type="Pfam" id="PF00512">
    <property type="entry name" value="HisKA"/>
    <property type="match status" value="1"/>
</dbReference>
<evidence type="ECO:0000256" key="10">
    <source>
        <dbReference type="ARBA" id="ARBA00023136"/>
    </source>
</evidence>
<dbReference type="GO" id="GO:0005886">
    <property type="term" value="C:plasma membrane"/>
    <property type="evidence" value="ECO:0007669"/>
    <property type="project" value="TreeGrafter"/>
</dbReference>
<dbReference type="GO" id="GO:0000155">
    <property type="term" value="F:phosphorelay sensor kinase activity"/>
    <property type="evidence" value="ECO:0007669"/>
    <property type="project" value="InterPro"/>
</dbReference>
<comment type="subcellular location">
    <subcellularLocation>
        <location evidence="2">Membrane</location>
    </subcellularLocation>
</comment>
<dbReference type="EC" id="2.7.13.3" evidence="3"/>
<dbReference type="FunFam" id="3.30.565.10:FF:000006">
    <property type="entry name" value="Sensor histidine kinase WalK"/>
    <property type="match status" value="1"/>
</dbReference>
<protein>
    <recommendedName>
        <fullName evidence="3">histidine kinase</fullName>
        <ecNumber evidence="3">2.7.13.3</ecNumber>
    </recommendedName>
</protein>
<feature type="transmembrane region" description="Helical" evidence="11">
    <location>
        <begin position="153"/>
        <end position="176"/>
    </location>
</feature>
<feature type="domain" description="Histidine kinase" evidence="12">
    <location>
        <begin position="233"/>
        <end position="463"/>
    </location>
</feature>
<dbReference type="AlphaFoldDB" id="A0A845KXH7"/>
<dbReference type="EMBL" id="WXEY01000001">
    <property type="protein sequence ID" value="MZP28282.1"/>
    <property type="molecule type" value="Genomic_DNA"/>
</dbReference>
<evidence type="ECO:0000256" key="4">
    <source>
        <dbReference type="ARBA" id="ARBA00022553"/>
    </source>
</evidence>
<gene>
    <name evidence="14" type="ORF">GTO91_00905</name>
</gene>
<dbReference type="CDD" id="cd06225">
    <property type="entry name" value="HAMP"/>
    <property type="match status" value="1"/>
</dbReference>
<dbReference type="Pfam" id="PF00672">
    <property type="entry name" value="HAMP"/>
    <property type="match status" value="1"/>
</dbReference>
<comment type="caution">
    <text evidence="14">The sequence shown here is derived from an EMBL/GenBank/DDBJ whole genome shotgun (WGS) entry which is preliminary data.</text>
</comment>
<dbReference type="Gene3D" id="6.10.340.10">
    <property type="match status" value="1"/>
</dbReference>
<evidence type="ECO:0000259" key="12">
    <source>
        <dbReference type="PROSITE" id="PS50109"/>
    </source>
</evidence>
<evidence type="ECO:0000256" key="2">
    <source>
        <dbReference type="ARBA" id="ARBA00004370"/>
    </source>
</evidence>
<evidence type="ECO:0000256" key="5">
    <source>
        <dbReference type="ARBA" id="ARBA00022679"/>
    </source>
</evidence>
<comment type="catalytic activity">
    <reaction evidence="1">
        <text>ATP + protein L-histidine = ADP + protein N-phospho-L-histidine.</text>
        <dbReference type="EC" id="2.7.13.3"/>
    </reaction>
</comment>
<dbReference type="PROSITE" id="PS50885">
    <property type="entry name" value="HAMP"/>
    <property type="match status" value="1"/>
</dbReference>
<dbReference type="CDD" id="cd00082">
    <property type="entry name" value="HisKA"/>
    <property type="match status" value="1"/>
</dbReference>
<dbReference type="InterPro" id="IPR036890">
    <property type="entry name" value="HATPase_C_sf"/>
</dbReference>
<keyword evidence="8 11" id="KW-1133">Transmembrane helix</keyword>
<dbReference type="OrthoDB" id="9813151at2"/>
<dbReference type="SMART" id="SM00304">
    <property type="entry name" value="HAMP"/>
    <property type="match status" value="1"/>
</dbReference>
<feature type="domain" description="HAMP" evidence="13">
    <location>
        <begin position="173"/>
        <end position="225"/>
    </location>
</feature>
<dbReference type="SUPFAM" id="SSF158472">
    <property type="entry name" value="HAMP domain-like"/>
    <property type="match status" value="1"/>
</dbReference>
<evidence type="ECO:0000256" key="8">
    <source>
        <dbReference type="ARBA" id="ARBA00022989"/>
    </source>
</evidence>
<keyword evidence="15" id="KW-1185">Reference proteome</keyword>
<dbReference type="InterPro" id="IPR036097">
    <property type="entry name" value="HisK_dim/P_sf"/>
</dbReference>
<evidence type="ECO:0000313" key="14">
    <source>
        <dbReference type="EMBL" id="MZP28282.1"/>
    </source>
</evidence>
<keyword evidence="7" id="KW-0418">Kinase</keyword>
<dbReference type="PRINTS" id="PR00344">
    <property type="entry name" value="BCTRLSENSOR"/>
</dbReference>
<dbReference type="InterPro" id="IPR003661">
    <property type="entry name" value="HisK_dim/P_dom"/>
</dbReference>
<dbReference type="Pfam" id="PF02518">
    <property type="entry name" value="HATPase_c"/>
    <property type="match status" value="1"/>
</dbReference>
<feature type="transmembrane region" description="Helical" evidence="11">
    <location>
        <begin position="7"/>
        <end position="28"/>
    </location>
</feature>
<keyword evidence="10 11" id="KW-0472">Membrane</keyword>
<dbReference type="PANTHER" id="PTHR45436:SF5">
    <property type="entry name" value="SENSOR HISTIDINE KINASE TRCS"/>
    <property type="match status" value="1"/>
</dbReference>
<dbReference type="RefSeq" id="WP_161253400.1">
    <property type="nucleotide sequence ID" value="NZ_WXEY01000001.1"/>
</dbReference>
<dbReference type="SMART" id="SM00387">
    <property type="entry name" value="HATPase_c"/>
    <property type="match status" value="1"/>
</dbReference>
<dbReference type="SMART" id="SM00388">
    <property type="entry name" value="HisKA"/>
    <property type="match status" value="1"/>
</dbReference>
<evidence type="ECO:0000256" key="3">
    <source>
        <dbReference type="ARBA" id="ARBA00012438"/>
    </source>
</evidence>
<dbReference type="PANTHER" id="PTHR45436">
    <property type="entry name" value="SENSOR HISTIDINE KINASE YKOH"/>
    <property type="match status" value="1"/>
</dbReference>
<keyword evidence="4" id="KW-0597">Phosphoprotein</keyword>
<dbReference type="InterPro" id="IPR005467">
    <property type="entry name" value="His_kinase_dom"/>
</dbReference>
<keyword evidence="9" id="KW-0902">Two-component regulatory system</keyword>